<evidence type="ECO:0000313" key="2">
    <source>
        <dbReference type="EMBL" id="GIM30513.1"/>
    </source>
</evidence>
<gene>
    <name evidence="2" type="ORF">CPJCM30710_31790</name>
</gene>
<dbReference type="RefSeq" id="WP_212905180.1">
    <property type="nucleotide sequence ID" value="NZ_BOPZ01000040.1"/>
</dbReference>
<evidence type="ECO:0000313" key="3">
    <source>
        <dbReference type="Proteomes" id="UP000679179"/>
    </source>
</evidence>
<accession>A0A919VNG2</accession>
<evidence type="ECO:0000256" key="1">
    <source>
        <dbReference type="SAM" id="Phobius"/>
    </source>
</evidence>
<keyword evidence="1" id="KW-0812">Transmembrane</keyword>
<comment type="caution">
    <text evidence="2">The sequence shown here is derived from an EMBL/GenBank/DDBJ whole genome shotgun (WGS) entry which is preliminary data.</text>
</comment>
<keyword evidence="1" id="KW-0472">Membrane</keyword>
<dbReference type="AlphaFoldDB" id="A0A919VNG2"/>
<proteinExistence type="predicted"/>
<dbReference type="EMBL" id="BOPZ01000040">
    <property type="protein sequence ID" value="GIM30513.1"/>
    <property type="molecule type" value="Genomic_DNA"/>
</dbReference>
<feature type="transmembrane region" description="Helical" evidence="1">
    <location>
        <begin position="58"/>
        <end position="80"/>
    </location>
</feature>
<keyword evidence="1" id="KW-1133">Transmembrane helix</keyword>
<reference evidence="2" key="1">
    <citation type="submission" date="2021-03" db="EMBL/GenBank/DDBJ databases">
        <title>Taxonomic study of Clostridium polyendosporum from meadow-gley soil under rice.</title>
        <authorList>
            <person name="Kobayashi H."/>
            <person name="Tanizawa Y."/>
            <person name="Yagura M."/>
        </authorList>
    </citation>
    <scope>NUCLEOTIDE SEQUENCE</scope>
    <source>
        <strain evidence="2">JCM 30710</strain>
    </source>
</reference>
<protein>
    <submittedName>
        <fullName evidence="2">Uncharacterized protein</fullName>
    </submittedName>
</protein>
<sequence length="92" mass="10358">MNNEWIMRVTKNIILVFLIAVIVILLISANLYGRGLSGASIGQGWYMIFQYYKKNDSFVVAFGYMVLAISIMIGIIADLIGDLIKIRKGKVR</sequence>
<name>A0A919VNG2_9CLOT</name>
<keyword evidence="3" id="KW-1185">Reference proteome</keyword>
<feature type="transmembrane region" description="Helical" evidence="1">
    <location>
        <begin position="12"/>
        <end position="32"/>
    </location>
</feature>
<organism evidence="2 3">
    <name type="scientific">Clostridium polyendosporum</name>
    <dbReference type="NCBI Taxonomy" id="69208"/>
    <lineage>
        <taxon>Bacteria</taxon>
        <taxon>Bacillati</taxon>
        <taxon>Bacillota</taxon>
        <taxon>Clostridia</taxon>
        <taxon>Eubacteriales</taxon>
        <taxon>Clostridiaceae</taxon>
        <taxon>Clostridium</taxon>
    </lineage>
</organism>
<dbReference type="Proteomes" id="UP000679179">
    <property type="component" value="Unassembled WGS sequence"/>
</dbReference>